<protein>
    <recommendedName>
        <fullName evidence="4">Secreted protein</fullName>
    </recommendedName>
</protein>
<proteinExistence type="predicted"/>
<keyword evidence="1" id="KW-0732">Signal</keyword>
<evidence type="ECO:0008006" key="4">
    <source>
        <dbReference type="Google" id="ProtNLM"/>
    </source>
</evidence>
<gene>
    <name evidence="2" type="ORF">XELAEV_18028821mg</name>
</gene>
<reference evidence="3" key="1">
    <citation type="journal article" date="2016" name="Nature">
        <title>Genome evolution in the allotetraploid frog Xenopus laevis.</title>
        <authorList>
            <person name="Session A.M."/>
            <person name="Uno Y."/>
            <person name="Kwon T."/>
            <person name="Chapman J.A."/>
            <person name="Toyoda A."/>
            <person name="Takahashi S."/>
            <person name="Fukui A."/>
            <person name="Hikosaka A."/>
            <person name="Suzuki A."/>
            <person name="Kondo M."/>
            <person name="van Heeringen S.J."/>
            <person name="Quigley I."/>
            <person name="Heinz S."/>
            <person name="Ogino H."/>
            <person name="Ochi H."/>
            <person name="Hellsten U."/>
            <person name="Lyons J.B."/>
            <person name="Simakov O."/>
            <person name="Putnam N."/>
            <person name="Stites J."/>
            <person name="Kuroki Y."/>
            <person name="Tanaka T."/>
            <person name="Michiue T."/>
            <person name="Watanabe M."/>
            <person name="Bogdanovic O."/>
            <person name="Lister R."/>
            <person name="Georgiou G."/>
            <person name="Paranjpe S.S."/>
            <person name="van Kruijsbergen I."/>
            <person name="Shu S."/>
            <person name="Carlson J."/>
            <person name="Kinoshita T."/>
            <person name="Ohta Y."/>
            <person name="Mawaribuchi S."/>
            <person name="Jenkins J."/>
            <person name="Grimwood J."/>
            <person name="Schmutz J."/>
            <person name="Mitros T."/>
            <person name="Mozaffari S.V."/>
            <person name="Suzuki Y."/>
            <person name="Haramoto Y."/>
            <person name="Yamamoto T.S."/>
            <person name="Takagi C."/>
            <person name="Heald R."/>
            <person name="Miller K."/>
            <person name="Haudenschild C."/>
            <person name="Kitzman J."/>
            <person name="Nakayama T."/>
            <person name="Izutsu Y."/>
            <person name="Robert J."/>
            <person name="Fortriede J."/>
            <person name="Burns K."/>
            <person name="Lotay V."/>
            <person name="Karimi K."/>
            <person name="Yasuoka Y."/>
            <person name="Dichmann D.S."/>
            <person name="Flajnik M.F."/>
            <person name="Houston D.W."/>
            <person name="Shendure J."/>
            <person name="DuPasquier L."/>
            <person name="Vize P.D."/>
            <person name="Zorn A.M."/>
            <person name="Ito M."/>
            <person name="Marcotte E.M."/>
            <person name="Wallingford J.B."/>
            <person name="Ito Y."/>
            <person name="Asashima M."/>
            <person name="Ueno N."/>
            <person name="Matsuda Y."/>
            <person name="Veenstra G.J."/>
            <person name="Fujiyama A."/>
            <person name="Harland R.M."/>
            <person name="Taira M."/>
            <person name="Rokhsar D.S."/>
        </authorList>
    </citation>
    <scope>NUCLEOTIDE SEQUENCE [LARGE SCALE GENOMIC DNA]</scope>
    <source>
        <strain evidence="3">J</strain>
    </source>
</reference>
<accession>A0A974CR48</accession>
<dbReference type="EMBL" id="CM004475">
    <property type="protein sequence ID" value="OCT77728.1"/>
    <property type="molecule type" value="Genomic_DNA"/>
</dbReference>
<evidence type="ECO:0000313" key="2">
    <source>
        <dbReference type="EMBL" id="OCT77728.1"/>
    </source>
</evidence>
<feature type="signal peptide" evidence="1">
    <location>
        <begin position="1"/>
        <end position="20"/>
    </location>
</feature>
<evidence type="ECO:0000313" key="3">
    <source>
        <dbReference type="Proteomes" id="UP000694892"/>
    </source>
</evidence>
<name>A0A974CR48_XENLA</name>
<dbReference type="AlphaFoldDB" id="A0A974CR48"/>
<feature type="chain" id="PRO_5036849112" description="Secreted protein" evidence="1">
    <location>
        <begin position="21"/>
        <end position="84"/>
    </location>
</feature>
<dbReference type="Proteomes" id="UP000694892">
    <property type="component" value="Chromosome 5S"/>
</dbReference>
<sequence>MCLFTQLVSGCALFFKVCCACESQKHILYNNILISLGTGYLFVYNWKLPNCFLCYWTPIKLFSSMPNSLEKMETAYCLSNTIPL</sequence>
<evidence type="ECO:0000256" key="1">
    <source>
        <dbReference type="SAM" id="SignalP"/>
    </source>
</evidence>
<organism evidence="2 3">
    <name type="scientific">Xenopus laevis</name>
    <name type="common">African clawed frog</name>
    <dbReference type="NCBI Taxonomy" id="8355"/>
    <lineage>
        <taxon>Eukaryota</taxon>
        <taxon>Metazoa</taxon>
        <taxon>Chordata</taxon>
        <taxon>Craniata</taxon>
        <taxon>Vertebrata</taxon>
        <taxon>Euteleostomi</taxon>
        <taxon>Amphibia</taxon>
        <taxon>Batrachia</taxon>
        <taxon>Anura</taxon>
        <taxon>Pipoidea</taxon>
        <taxon>Pipidae</taxon>
        <taxon>Xenopodinae</taxon>
        <taxon>Xenopus</taxon>
        <taxon>Xenopus</taxon>
    </lineage>
</organism>